<evidence type="ECO:0000313" key="1">
    <source>
        <dbReference type="EMBL" id="PYE50973.1"/>
    </source>
</evidence>
<protein>
    <submittedName>
        <fullName evidence="1">Uncharacterized protein</fullName>
    </submittedName>
</protein>
<name>A0A318S579_9DEIO</name>
<dbReference type="AlphaFoldDB" id="A0A318S579"/>
<dbReference type="RefSeq" id="WP_110888162.1">
    <property type="nucleotide sequence ID" value="NZ_QJSX01000016.1"/>
</dbReference>
<gene>
    <name evidence="1" type="ORF">DES52_11640</name>
</gene>
<sequence>MNTWERALTDEQREKLEALRARHCKVEAVFVAADAAKGIEAHVRLSVMVDSLQLAFRNEAHDIRVGFDALCHDAMVKLTLPEPPRELLD</sequence>
<accession>A0A318S579</accession>
<proteinExistence type="predicted"/>
<comment type="caution">
    <text evidence="1">The sequence shown here is derived from an EMBL/GenBank/DDBJ whole genome shotgun (WGS) entry which is preliminary data.</text>
</comment>
<keyword evidence="2" id="KW-1185">Reference proteome</keyword>
<organism evidence="1 2">
    <name type="scientific">Deinococcus yavapaiensis KR-236</name>
    <dbReference type="NCBI Taxonomy" id="694435"/>
    <lineage>
        <taxon>Bacteria</taxon>
        <taxon>Thermotogati</taxon>
        <taxon>Deinococcota</taxon>
        <taxon>Deinococci</taxon>
        <taxon>Deinococcales</taxon>
        <taxon>Deinococcaceae</taxon>
        <taxon>Deinococcus</taxon>
    </lineage>
</organism>
<evidence type="ECO:0000313" key="2">
    <source>
        <dbReference type="Proteomes" id="UP000248326"/>
    </source>
</evidence>
<reference evidence="1 2" key="1">
    <citation type="submission" date="2018-06" db="EMBL/GenBank/DDBJ databases">
        <title>Genomic Encyclopedia of Type Strains, Phase IV (KMG-IV): sequencing the most valuable type-strain genomes for metagenomic binning, comparative biology and taxonomic classification.</title>
        <authorList>
            <person name="Goeker M."/>
        </authorList>
    </citation>
    <scope>NUCLEOTIDE SEQUENCE [LARGE SCALE GENOMIC DNA]</scope>
    <source>
        <strain evidence="1 2">DSM 18048</strain>
    </source>
</reference>
<dbReference type="Proteomes" id="UP000248326">
    <property type="component" value="Unassembled WGS sequence"/>
</dbReference>
<dbReference type="EMBL" id="QJSX01000016">
    <property type="protein sequence ID" value="PYE50973.1"/>
    <property type="molecule type" value="Genomic_DNA"/>
</dbReference>